<dbReference type="AlphaFoldDB" id="A0AAD3H078"/>
<dbReference type="Proteomes" id="UP001054902">
    <property type="component" value="Unassembled WGS sequence"/>
</dbReference>
<keyword evidence="1" id="KW-1133">Transmembrane helix</keyword>
<name>A0AAD3H078_9STRA</name>
<protein>
    <submittedName>
        <fullName evidence="2">Uncharacterized protein</fullName>
    </submittedName>
</protein>
<evidence type="ECO:0000313" key="2">
    <source>
        <dbReference type="EMBL" id="GFH45545.1"/>
    </source>
</evidence>
<comment type="caution">
    <text evidence="2">The sequence shown here is derived from an EMBL/GenBank/DDBJ whole genome shotgun (WGS) entry which is preliminary data.</text>
</comment>
<evidence type="ECO:0000313" key="3">
    <source>
        <dbReference type="Proteomes" id="UP001054902"/>
    </source>
</evidence>
<dbReference type="EMBL" id="BLLK01000020">
    <property type="protein sequence ID" value="GFH45545.1"/>
    <property type="molecule type" value="Genomic_DNA"/>
</dbReference>
<sequence>MIGSEIKFSDDSAQKDSRRRSCWTPKSNSEFWLTIIWIVVIPLAGIITGMVFLGLGIQNRESSKDLDSSVDFVQLENKCTISEITFIKTIQKTGDKGKKTGCEDVYQYWFTALNLQDEDPVYQNITNDTFVSFDKHQKRDTNDCSRSTRVDPLLEVNDEVDCWRPSQPGTDLNKWYRCGNEECIKVFPPADDVDRARNIAGSQYLGGIIALSVSSGMLVIGSVITWWLRKKYYPETIASNRNLPTARFLWD</sequence>
<gene>
    <name evidence="2" type="ORF">CTEN210_02019</name>
</gene>
<keyword evidence="3" id="KW-1185">Reference proteome</keyword>
<keyword evidence="1" id="KW-0472">Membrane</keyword>
<feature type="transmembrane region" description="Helical" evidence="1">
    <location>
        <begin position="31"/>
        <end position="55"/>
    </location>
</feature>
<keyword evidence="1" id="KW-0812">Transmembrane</keyword>
<accession>A0AAD3H078</accession>
<feature type="transmembrane region" description="Helical" evidence="1">
    <location>
        <begin position="204"/>
        <end position="228"/>
    </location>
</feature>
<reference evidence="2 3" key="1">
    <citation type="journal article" date="2021" name="Sci. Rep.">
        <title>The genome of the diatom Chaetoceros tenuissimus carries an ancient integrated fragment of an extant virus.</title>
        <authorList>
            <person name="Hongo Y."/>
            <person name="Kimura K."/>
            <person name="Takaki Y."/>
            <person name="Yoshida Y."/>
            <person name="Baba S."/>
            <person name="Kobayashi G."/>
            <person name="Nagasaki K."/>
            <person name="Hano T."/>
            <person name="Tomaru Y."/>
        </authorList>
    </citation>
    <scope>NUCLEOTIDE SEQUENCE [LARGE SCALE GENOMIC DNA]</scope>
    <source>
        <strain evidence="2 3">NIES-3715</strain>
    </source>
</reference>
<proteinExistence type="predicted"/>
<evidence type="ECO:0000256" key="1">
    <source>
        <dbReference type="SAM" id="Phobius"/>
    </source>
</evidence>
<organism evidence="2 3">
    <name type="scientific">Chaetoceros tenuissimus</name>
    <dbReference type="NCBI Taxonomy" id="426638"/>
    <lineage>
        <taxon>Eukaryota</taxon>
        <taxon>Sar</taxon>
        <taxon>Stramenopiles</taxon>
        <taxon>Ochrophyta</taxon>
        <taxon>Bacillariophyta</taxon>
        <taxon>Coscinodiscophyceae</taxon>
        <taxon>Chaetocerotophycidae</taxon>
        <taxon>Chaetocerotales</taxon>
        <taxon>Chaetocerotaceae</taxon>
        <taxon>Chaetoceros</taxon>
    </lineage>
</organism>